<name>A0A0F8A0K7_9HYPO</name>
<dbReference type="AlphaFoldDB" id="A0A0F8A0K7"/>
<feature type="compositionally biased region" description="Polar residues" evidence="1">
    <location>
        <begin position="229"/>
        <end position="246"/>
    </location>
</feature>
<protein>
    <recommendedName>
        <fullName evidence="2">DUF2293 domain-containing protein</fullName>
    </recommendedName>
</protein>
<sequence length="283" mass="31887">MPPDEIHIAHDAPRPKGYGFLKKGNPFMTALCRRKTHAAGMRLYIVSARKTPVGLLAPRPILDNVFAEERRTRHRRSAAVERRDGAVHDKFDEAIRRLFPKMPPREVPDVLKQTLKKKSGRVGRTGTLALDDKVRLAVVAHARHRHTDYDKMLSRGTEKWEARKAVADDLTRVLGTWGARATERMVPKKKKRGTQDTCNRKGKKVPSPTKTRARLPAKPAQARFKSPRTEQSGKTASGPRTRSRTGGQVPEVIVISDSDEWSGQETEDETDSDAWEDSADEYE</sequence>
<feature type="compositionally biased region" description="Acidic residues" evidence="1">
    <location>
        <begin position="257"/>
        <end position="283"/>
    </location>
</feature>
<dbReference type="InterPro" id="IPR018744">
    <property type="entry name" value="DUF2293"/>
</dbReference>
<keyword evidence="4" id="KW-1185">Reference proteome</keyword>
<reference evidence="3 4" key="1">
    <citation type="journal article" date="2014" name="Genome Biol. Evol.">
        <title>Comparative genomics and transcriptomics analyses reveal divergent lifestyle features of nematode endoparasitic fungus Hirsutella minnesotensis.</title>
        <authorList>
            <person name="Lai Y."/>
            <person name="Liu K."/>
            <person name="Zhang X."/>
            <person name="Zhang X."/>
            <person name="Li K."/>
            <person name="Wang N."/>
            <person name="Shu C."/>
            <person name="Wu Y."/>
            <person name="Wang C."/>
            <person name="Bushley K.E."/>
            <person name="Xiang M."/>
            <person name="Liu X."/>
        </authorList>
    </citation>
    <scope>NUCLEOTIDE SEQUENCE [LARGE SCALE GENOMIC DNA]</scope>
    <source>
        <strain evidence="3 4">3608</strain>
    </source>
</reference>
<dbReference type="PANTHER" id="PTHR38113">
    <property type="match status" value="1"/>
</dbReference>
<proteinExistence type="predicted"/>
<organism evidence="3 4">
    <name type="scientific">Hirsutella minnesotensis 3608</name>
    <dbReference type="NCBI Taxonomy" id="1043627"/>
    <lineage>
        <taxon>Eukaryota</taxon>
        <taxon>Fungi</taxon>
        <taxon>Dikarya</taxon>
        <taxon>Ascomycota</taxon>
        <taxon>Pezizomycotina</taxon>
        <taxon>Sordariomycetes</taxon>
        <taxon>Hypocreomycetidae</taxon>
        <taxon>Hypocreales</taxon>
        <taxon>Ophiocordycipitaceae</taxon>
        <taxon>Hirsutella</taxon>
    </lineage>
</organism>
<dbReference type="Pfam" id="PF10056">
    <property type="entry name" value="DUF2293"/>
    <property type="match status" value="1"/>
</dbReference>
<evidence type="ECO:0000256" key="1">
    <source>
        <dbReference type="SAM" id="MobiDB-lite"/>
    </source>
</evidence>
<dbReference type="PANTHER" id="PTHR38113:SF2">
    <property type="entry name" value="DUF2293 DOMAIN-CONTAINING PROTEIN"/>
    <property type="match status" value="1"/>
</dbReference>
<evidence type="ECO:0000313" key="4">
    <source>
        <dbReference type="Proteomes" id="UP000054481"/>
    </source>
</evidence>
<feature type="region of interest" description="Disordered" evidence="1">
    <location>
        <begin position="181"/>
        <end position="283"/>
    </location>
</feature>
<accession>A0A0F8A0K7</accession>
<dbReference type="Proteomes" id="UP000054481">
    <property type="component" value="Unassembled WGS sequence"/>
</dbReference>
<dbReference type="EMBL" id="KQ030517">
    <property type="protein sequence ID" value="KJZ75422.1"/>
    <property type="molecule type" value="Genomic_DNA"/>
</dbReference>
<gene>
    <name evidence="3" type="ORF">HIM_05118</name>
</gene>
<evidence type="ECO:0000313" key="3">
    <source>
        <dbReference type="EMBL" id="KJZ75422.1"/>
    </source>
</evidence>
<evidence type="ECO:0000259" key="2">
    <source>
        <dbReference type="Pfam" id="PF10056"/>
    </source>
</evidence>
<feature type="domain" description="DUF2293" evidence="2">
    <location>
        <begin position="94"/>
        <end position="178"/>
    </location>
</feature>
<dbReference type="OrthoDB" id="5381833at2759"/>